<comment type="subcellular location">
    <subcellularLocation>
        <location evidence="1">Membrane</location>
        <topology evidence="1">Single-pass type I membrane protein</topology>
    </subcellularLocation>
</comment>
<dbReference type="InterPro" id="IPR011009">
    <property type="entry name" value="Kinase-like_dom_sf"/>
</dbReference>
<keyword evidence="2 13" id="KW-0723">Serine/threonine-protein kinase</keyword>
<dbReference type="InterPro" id="IPR000719">
    <property type="entry name" value="Prot_kinase_dom"/>
</dbReference>
<reference evidence="16" key="1">
    <citation type="submission" date="2022-12" db="EMBL/GenBank/DDBJ databases">
        <title>Draft genome assemblies for two species of Escallonia (Escalloniales).</title>
        <authorList>
            <person name="Chanderbali A."/>
            <person name="Dervinis C."/>
            <person name="Anghel I."/>
            <person name="Soltis D."/>
            <person name="Soltis P."/>
            <person name="Zapata F."/>
        </authorList>
    </citation>
    <scope>NUCLEOTIDE SEQUENCE</scope>
    <source>
        <strain evidence="16">UCBG92.1500</strain>
        <tissue evidence="16">Leaf</tissue>
    </source>
</reference>
<evidence type="ECO:0000313" key="17">
    <source>
        <dbReference type="Proteomes" id="UP001187471"/>
    </source>
</evidence>
<dbReference type="PANTHER" id="PTHR48006:SF92">
    <property type="entry name" value="LRR RECEPTOR-LIKE SERINE_THREONINE-PROTEIN KINASE GSO1"/>
    <property type="match status" value="1"/>
</dbReference>
<feature type="transmembrane region" description="Helical" evidence="14">
    <location>
        <begin position="6"/>
        <end position="30"/>
    </location>
</feature>
<dbReference type="PROSITE" id="PS00107">
    <property type="entry name" value="PROTEIN_KINASE_ATP"/>
    <property type="match status" value="1"/>
</dbReference>
<dbReference type="SMART" id="SM00220">
    <property type="entry name" value="S_TKc"/>
    <property type="match status" value="1"/>
</dbReference>
<keyword evidence="8 12" id="KW-0067">ATP-binding</keyword>
<accession>A0AA88REB5</accession>
<dbReference type="InterPro" id="IPR051824">
    <property type="entry name" value="LRR_Rcpt-Like_S/T_Kinase"/>
</dbReference>
<dbReference type="PROSITE" id="PS50011">
    <property type="entry name" value="PROTEIN_KINASE_DOM"/>
    <property type="match status" value="1"/>
</dbReference>
<feature type="domain" description="Protein kinase" evidence="15">
    <location>
        <begin position="72"/>
        <end position="345"/>
    </location>
</feature>
<keyword evidence="9 14" id="KW-1133">Transmembrane helix</keyword>
<dbReference type="Proteomes" id="UP001187471">
    <property type="component" value="Unassembled WGS sequence"/>
</dbReference>
<keyword evidence="4" id="KW-0808">Transferase</keyword>
<comment type="caution">
    <text evidence="16">The sequence shown here is derived from an EMBL/GenBank/DDBJ whole genome shotgun (WGS) entry which is preliminary data.</text>
</comment>
<dbReference type="InterPro" id="IPR017441">
    <property type="entry name" value="Protein_kinase_ATP_BS"/>
</dbReference>
<evidence type="ECO:0000256" key="6">
    <source>
        <dbReference type="ARBA" id="ARBA00022741"/>
    </source>
</evidence>
<keyword evidence="3" id="KW-0597">Phosphoprotein</keyword>
<evidence type="ECO:0000256" key="14">
    <source>
        <dbReference type="SAM" id="Phobius"/>
    </source>
</evidence>
<keyword evidence="17" id="KW-1185">Reference proteome</keyword>
<organism evidence="16 17">
    <name type="scientific">Escallonia rubra</name>
    <dbReference type="NCBI Taxonomy" id="112253"/>
    <lineage>
        <taxon>Eukaryota</taxon>
        <taxon>Viridiplantae</taxon>
        <taxon>Streptophyta</taxon>
        <taxon>Embryophyta</taxon>
        <taxon>Tracheophyta</taxon>
        <taxon>Spermatophyta</taxon>
        <taxon>Magnoliopsida</taxon>
        <taxon>eudicotyledons</taxon>
        <taxon>Gunneridae</taxon>
        <taxon>Pentapetalae</taxon>
        <taxon>asterids</taxon>
        <taxon>campanulids</taxon>
        <taxon>Escalloniales</taxon>
        <taxon>Escalloniaceae</taxon>
        <taxon>Escallonia</taxon>
    </lineage>
</organism>
<comment type="similarity">
    <text evidence="13">Belongs to the protein kinase superfamily.</text>
</comment>
<proteinExistence type="inferred from homology"/>
<keyword evidence="10 14" id="KW-0472">Membrane</keyword>
<evidence type="ECO:0000259" key="15">
    <source>
        <dbReference type="PROSITE" id="PS50011"/>
    </source>
</evidence>
<dbReference type="SUPFAM" id="SSF56112">
    <property type="entry name" value="Protein kinase-like (PK-like)"/>
    <property type="match status" value="1"/>
</dbReference>
<dbReference type="FunFam" id="1.10.510.10:FF:000146">
    <property type="entry name" value="LRR receptor-like serine/threonine-protein kinase IOS1"/>
    <property type="match status" value="1"/>
</dbReference>
<gene>
    <name evidence="16" type="ORF">RJ640_006410</name>
</gene>
<dbReference type="InterPro" id="IPR008271">
    <property type="entry name" value="Ser/Thr_kinase_AS"/>
</dbReference>
<evidence type="ECO:0000256" key="1">
    <source>
        <dbReference type="ARBA" id="ARBA00004479"/>
    </source>
</evidence>
<evidence type="ECO:0000256" key="13">
    <source>
        <dbReference type="RuleBase" id="RU000304"/>
    </source>
</evidence>
<evidence type="ECO:0000256" key="5">
    <source>
        <dbReference type="ARBA" id="ARBA00022692"/>
    </source>
</evidence>
<dbReference type="PANTHER" id="PTHR48006">
    <property type="entry name" value="LEUCINE-RICH REPEAT-CONTAINING PROTEIN DDB_G0281931-RELATED"/>
    <property type="match status" value="1"/>
</dbReference>
<evidence type="ECO:0000256" key="4">
    <source>
        <dbReference type="ARBA" id="ARBA00022679"/>
    </source>
</evidence>
<evidence type="ECO:0000313" key="16">
    <source>
        <dbReference type="EMBL" id="KAK2987322.1"/>
    </source>
</evidence>
<dbReference type="Gene3D" id="1.10.510.10">
    <property type="entry name" value="Transferase(Phosphotransferase) domain 1"/>
    <property type="match status" value="1"/>
</dbReference>
<keyword evidence="5 14" id="KW-0812">Transmembrane</keyword>
<evidence type="ECO:0000256" key="3">
    <source>
        <dbReference type="ARBA" id="ARBA00022553"/>
    </source>
</evidence>
<keyword evidence="6 12" id="KW-0547">Nucleotide-binding</keyword>
<dbReference type="EMBL" id="JAVXUO010000991">
    <property type="protein sequence ID" value="KAK2987322.1"/>
    <property type="molecule type" value="Genomic_DNA"/>
</dbReference>
<protein>
    <recommendedName>
        <fullName evidence="15">Protein kinase domain-containing protein</fullName>
    </recommendedName>
</protein>
<evidence type="ECO:0000256" key="12">
    <source>
        <dbReference type="PROSITE-ProRule" id="PRU10141"/>
    </source>
</evidence>
<dbReference type="AlphaFoldDB" id="A0AA88REB5"/>
<dbReference type="GO" id="GO:0016020">
    <property type="term" value="C:membrane"/>
    <property type="evidence" value="ECO:0007669"/>
    <property type="project" value="UniProtKB-SubCell"/>
</dbReference>
<evidence type="ECO:0000256" key="8">
    <source>
        <dbReference type="ARBA" id="ARBA00022840"/>
    </source>
</evidence>
<evidence type="ECO:0000256" key="11">
    <source>
        <dbReference type="ARBA" id="ARBA00023170"/>
    </source>
</evidence>
<keyword evidence="7" id="KW-0418">Kinase</keyword>
<keyword evidence="11" id="KW-0675">Receptor</keyword>
<dbReference type="FunFam" id="3.30.200.20:FF:000434">
    <property type="entry name" value="Receptor-like serine/threonine-protein kinase"/>
    <property type="match status" value="1"/>
</dbReference>
<dbReference type="Gene3D" id="3.30.200.20">
    <property type="entry name" value="Phosphorylase Kinase, domain 1"/>
    <property type="match status" value="1"/>
</dbReference>
<feature type="binding site" evidence="12">
    <location>
        <position position="100"/>
    </location>
    <ligand>
        <name>ATP</name>
        <dbReference type="ChEBI" id="CHEBI:30616"/>
    </ligand>
</feature>
<dbReference type="PROSITE" id="PS00108">
    <property type="entry name" value="PROTEIN_KINASE_ST"/>
    <property type="match status" value="1"/>
</dbReference>
<name>A0AA88REB5_9ASTE</name>
<evidence type="ECO:0000256" key="9">
    <source>
        <dbReference type="ARBA" id="ARBA00022989"/>
    </source>
</evidence>
<sequence length="351" mass="39778">MGNARVLAFYITVCVIAFVTSKIIIAVLIYRRWQRKNLVIKDSFSSGKLVMFRSPKMKSLKYSMFLKKTMKLSNKDRIGSGGYGTVYRLTINESVSFAVKRLNRGSAEQDRGFERELEAMGDIKHRNIVTLHGYYTAPHYNLLIYELMPNGSLDAVLHGRTMDKKALDWPTRCRIAVGAARGISYLHHDCIPHIIHRDIKSSNILLDQNMEARVSDFGLATLMEPDRTHVSTLVAGTFGYLAPEYFDTGRATAKGDVYSFGVVLLELLTGKKPTDEAFIEEGTKLVTWVKGVVQQNREEYVLDKSLECFPQDEVNHVFNIALMCLESEPSRRPTMAEVVKMLEQIKPDQIV</sequence>
<dbReference type="GO" id="GO:0004674">
    <property type="term" value="F:protein serine/threonine kinase activity"/>
    <property type="evidence" value="ECO:0007669"/>
    <property type="project" value="UniProtKB-KW"/>
</dbReference>
<evidence type="ECO:0000256" key="7">
    <source>
        <dbReference type="ARBA" id="ARBA00022777"/>
    </source>
</evidence>
<dbReference type="Pfam" id="PF07714">
    <property type="entry name" value="PK_Tyr_Ser-Thr"/>
    <property type="match status" value="1"/>
</dbReference>
<evidence type="ECO:0000256" key="10">
    <source>
        <dbReference type="ARBA" id="ARBA00023136"/>
    </source>
</evidence>
<evidence type="ECO:0000256" key="2">
    <source>
        <dbReference type="ARBA" id="ARBA00022527"/>
    </source>
</evidence>
<dbReference type="GO" id="GO:0005524">
    <property type="term" value="F:ATP binding"/>
    <property type="evidence" value="ECO:0007669"/>
    <property type="project" value="UniProtKB-UniRule"/>
</dbReference>
<dbReference type="InterPro" id="IPR001245">
    <property type="entry name" value="Ser-Thr/Tyr_kinase_cat_dom"/>
</dbReference>